<sequence length="39" mass="4347">MTLTKLKEGSKMALQRKVADVDPSEFSQAEGNQLDFDSM</sequence>
<keyword evidence="3" id="KW-1185">Reference proteome</keyword>
<accession>A0A1R3GIM0</accession>
<comment type="caution">
    <text evidence="2">The sequence shown here is derived from an EMBL/GenBank/DDBJ whole genome shotgun (WGS) entry which is preliminary data.</text>
</comment>
<evidence type="ECO:0000256" key="1">
    <source>
        <dbReference type="SAM" id="MobiDB-lite"/>
    </source>
</evidence>
<evidence type="ECO:0000313" key="2">
    <source>
        <dbReference type="EMBL" id="OMO57928.1"/>
    </source>
</evidence>
<reference evidence="2 3" key="1">
    <citation type="submission" date="2013-09" db="EMBL/GenBank/DDBJ databases">
        <title>Corchorus capsularis genome sequencing.</title>
        <authorList>
            <person name="Alam M."/>
            <person name="Haque M.S."/>
            <person name="Islam M.S."/>
            <person name="Emdad E.M."/>
            <person name="Islam M.M."/>
            <person name="Ahmed B."/>
            <person name="Halim A."/>
            <person name="Hossen Q.M.M."/>
            <person name="Hossain M.Z."/>
            <person name="Ahmed R."/>
            <person name="Khan M.M."/>
            <person name="Islam R."/>
            <person name="Rashid M.M."/>
            <person name="Khan S.A."/>
            <person name="Rahman M.S."/>
            <person name="Alam M."/>
        </authorList>
    </citation>
    <scope>NUCLEOTIDE SEQUENCE [LARGE SCALE GENOMIC DNA]</scope>
    <source>
        <strain evidence="3">cv. CVL-1</strain>
        <tissue evidence="2">Whole seedling</tissue>
    </source>
</reference>
<dbReference type="EMBL" id="AWWV01014273">
    <property type="protein sequence ID" value="OMO57928.1"/>
    <property type="molecule type" value="Genomic_DNA"/>
</dbReference>
<dbReference type="Proteomes" id="UP000188268">
    <property type="component" value="Unassembled WGS sequence"/>
</dbReference>
<protein>
    <submittedName>
        <fullName evidence="2">Uncharacterized protein</fullName>
    </submittedName>
</protein>
<feature type="region of interest" description="Disordered" evidence="1">
    <location>
        <begin position="1"/>
        <end position="39"/>
    </location>
</feature>
<name>A0A1R3GIM0_COCAP</name>
<organism evidence="2 3">
    <name type="scientific">Corchorus capsularis</name>
    <name type="common">Jute</name>
    <dbReference type="NCBI Taxonomy" id="210143"/>
    <lineage>
        <taxon>Eukaryota</taxon>
        <taxon>Viridiplantae</taxon>
        <taxon>Streptophyta</taxon>
        <taxon>Embryophyta</taxon>
        <taxon>Tracheophyta</taxon>
        <taxon>Spermatophyta</taxon>
        <taxon>Magnoliopsida</taxon>
        <taxon>eudicotyledons</taxon>
        <taxon>Gunneridae</taxon>
        <taxon>Pentapetalae</taxon>
        <taxon>rosids</taxon>
        <taxon>malvids</taxon>
        <taxon>Malvales</taxon>
        <taxon>Malvaceae</taxon>
        <taxon>Grewioideae</taxon>
        <taxon>Apeibeae</taxon>
        <taxon>Corchorus</taxon>
    </lineage>
</organism>
<dbReference type="Gramene" id="OMO57928">
    <property type="protein sequence ID" value="OMO57928"/>
    <property type="gene ID" value="CCACVL1_25651"/>
</dbReference>
<feature type="non-terminal residue" evidence="2">
    <location>
        <position position="39"/>
    </location>
</feature>
<gene>
    <name evidence="2" type="ORF">CCACVL1_25651</name>
</gene>
<evidence type="ECO:0000313" key="3">
    <source>
        <dbReference type="Proteomes" id="UP000188268"/>
    </source>
</evidence>
<proteinExistence type="predicted"/>
<dbReference type="AlphaFoldDB" id="A0A1R3GIM0"/>
<feature type="compositionally biased region" description="Basic and acidic residues" evidence="1">
    <location>
        <begin position="1"/>
        <end position="10"/>
    </location>
</feature>